<dbReference type="SMR" id="B4QA57"/>
<dbReference type="Proteomes" id="UP000000304">
    <property type="component" value="Chromosome 2L"/>
</dbReference>
<dbReference type="GO" id="GO:0009416">
    <property type="term" value="P:response to light stimulus"/>
    <property type="evidence" value="ECO:0007669"/>
    <property type="project" value="EnsemblMetazoa"/>
</dbReference>
<dbReference type="EMBL" id="CM000361">
    <property type="protein sequence ID" value="EDX03695.1"/>
    <property type="molecule type" value="Genomic_DNA"/>
</dbReference>
<dbReference type="InterPro" id="IPR036116">
    <property type="entry name" value="FN3_sf"/>
</dbReference>
<dbReference type="PhylomeDB" id="B4QA57"/>
<keyword evidence="3" id="KW-0732">Signal</keyword>
<dbReference type="STRING" id="7240.B4QA57"/>
<keyword evidence="2" id="KW-1133">Transmembrane helix</keyword>
<dbReference type="GO" id="GO:0007158">
    <property type="term" value="P:neuron cell-cell adhesion"/>
    <property type="evidence" value="ECO:0007669"/>
    <property type="project" value="EnsemblMetazoa"/>
</dbReference>
<keyword evidence="2" id="KW-0812">Transmembrane</keyword>
<evidence type="ECO:0000313" key="5">
    <source>
        <dbReference type="Proteomes" id="UP000000304"/>
    </source>
</evidence>
<keyword evidence="2" id="KW-0472">Membrane</keyword>
<dbReference type="GO" id="GO:0030424">
    <property type="term" value="C:axon"/>
    <property type="evidence" value="ECO:0007669"/>
    <property type="project" value="GOC"/>
</dbReference>
<evidence type="ECO:0000256" key="2">
    <source>
        <dbReference type="SAM" id="Phobius"/>
    </source>
</evidence>
<dbReference type="GO" id="GO:0045467">
    <property type="term" value="P:R7 cell development"/>
    <property type="evidence" value="ECO:0007669"/>
    <property type="project" value="EnsemblMetazoa"/>
</dbReference>
<evidence type="ECO:0000313" key="4">
    <source>
        <dbReference type="EMBL" id="EDX03695.1"/>
    </source>
</evidence>
<dbReference type="GO" id="GO:0008366">
    <property type="term" value="P:axon ensheathment"/>
    <property type="evidence" value="ECO:0007669"/>
    <property type="project" value="EnsemblMetazoa"/>
</dbReference>
<reference evidence="4 5" key="1">
    <citation type="journal article" date="2007" name="Nature">
        <title>Evolution of genes and genomes on the Drosophila phylogeny.</title>
        <authorList>
            <consortium name="Drosophila 12 Genomes Consortium"/>
            <person name="Clark A.G."/>
            <person name="Eisen M.B."/>
            <person name="Smith D.R."/>
            <person name="Bergman C.M."/>
            <person name="Oliver B."/>
            <person name="Markow T.A."/>
            <person name="Kaufman T.C."/>
            <person name="Kellis M."/>
            <person name="Gelbart W."/>
            <person name="Iyer V.N."/>
            <person name="Pollard D.A."/>
            <person name="Sackton T.B."/>
            <person name="Larracuente A.M."/>
            <person name="Singh N.D."/>
            <person name="Abad J.P."/>
            <person name="Abt D.N."/>
            <person name="Adryan B."/>
            <person name="Aguade M."/>
            <person name="Akashi H."/>
            <person name="Anderson W.W."/>
            <person name="Aquadro C.F."/>
            <person name="Ardell D.H."/>
            <person name="Arguello R."/>
            <person name="Artieri C.G."/>
            <person name="Barbash D.A."/>
            <person name="Barker D."/>
            <person name="Barsanti P."/>
            <person name="Batterham P."/>
            <person name="Batzoglou S."/>
            <person name="Begun D."/>
            <person name="Bhutkar A."/>
            <person name="Blanco E."/>
            <person name="Bosak S.A."/>
            <person name="Bradley R.K."/>
            <person name="Brand A.D."/>
            <person name="Brent M.R."/>
            <person name="Brooks A.N."/>
            <person name="Brown R.H."/>
            <person name="Butlin R.K."/>
            <person name="Caggese C."/>
            <person name="Calvi B.R."/>
            <person name="Bernardo de Carvalho A."/>
            <person name="Caspi A."/>
            <person name="Castrezana S."/>
            <person name="Celniker S.E."/>
            <person name="Chang J.L."/>
            <person name="Chapple C."/>
            <person name="Chatterji S."/>
            <person name="Chinwalla A."/>
            <person name="Civetta A."/>
            <person name="Clifton S.W."/>
            <person name="Comeron J.M."/>
            <person name="Costello J.C."/>
            <person name="Coyne J.A."/>
            <person name="Daub J."/>
            <person name="David R.G."/>
            <person name="Delcher A.L."/>
            <person name="Delehaunty K."/>
            <person name="Do C.B."/>
            <person name="Ebling H."/>
            <person name="Edwards K."/>
            <person name="Eickbush T."/>
            <person name="Evans J.D."/>
            <person name="Filipski A."/>
            <person name="Findeiss S."/>
            <person name="Freyhult E."/>
            <person name="Fulton L."/>
            <person name="Fulton R."/>
            <person name="Garcia A.C."/>
            <person name="Gardiner A."/>
            <person name="Garfield D.A."/>
            <person name="Garvin B.E."/>
            <person name="Gibson G."/>
            <person name="Gilbert D."/>
            <person name="Gnerre S."/>
            <person name="Godfrey J."/>
            <person name="Good R."/>
            <person name="Gotea V."/>
            <person name="Gravely B."/>
            <person name="Greenberg A.J."/>
            <person name="Griffiths-Jones S."/>
            <person name="Gross S."/>
            <person name="Guigo R."/>
            <person name="Gustafson E.A."/>
            <person name="Haerty W."/>
            <person name="Hahn M.W."/>
            <person name="Halligan D.L."/>
            <person name="Halpern A.L."/>
            <person name="Halter G.M."/>
            <person name="Han M.V."/>
            <person name="Heger A."/>
            <person name="Hillier L."/>
            <person name="Hinrichs A.S."/>
            <person name="Holmes I."/>
            <person name="Hoskins R.A."/>
            <person name="Hubisz M.J."/>
            <person name="Hultmark D."/>
            <person name="Huntley M.A."/>
            <person name="Jaffe D.B."/>
            <person name="Jagadeeshan S."/>
            <person name="Jeck W.R."/>
            <person name="Johnson J."/>
            <person name="Jones C.D."/>
            <person name="Jordan W.C."/>
            <person name="Karpen G.H."/>
            <person name="Kataoka E."/>
            <person name="Keightley P.D."/>
            <person name="Kheradpour P."/>
            <person name="Kirkness E.F."/>
            <person name="Koerich L.B."/>
            <person name="Kristiansen K."/>
            <person name="Kudrna D."/>
            <person name="Kulathinal R.J."/>
            <person name="Kumar S."/>
            <person name="Kwok R."/>
            <person name="Lander E."/>
            <person name="Langley C.H."/>
            <person name="Lapoint R."/>
            <person name="Lazzaro B.P."/>
            <person name="Lee S.J."/>
            <person name="Levesque L."/>
            <person name="Li R."/>
            <person name="Lin C.F."/>
            <person name="Lin M.F."/>
            <person name="Lindblad-Toh K."/>
            <person name="Llopart A."/>
            <person name="Long M."/>
            <person name="Low L."/>
            <person name="Lozovsky E."/>
            <person name="Lu J."/>
            <person name="Luo M."/>
            <person name="Machado C.A."/>
            <person name="Makalowski W."/>
            <person name="Marzo M."/>
            <person name="Matsuda M."/>
            <person name="Matzkin L."/>
            <person name="McAllister B."/>
            <person name="McBride C.S."/>
            <person name="McKernan B."/>
            <person name="McKernan K."/>
            <person name="Mendez-Lago M."/>
            <person name="Minx P."/>
            <person name="Mollenhauer M.U."/>
            <person name="Montooth K."/>
            <person name="Mount S.M."/>
            <person name="Mu X."/>
            <person name="Myers E."/>
            <person name="Negre B."/>
            <person name="Newfeld S."/>
            <person name="Nielsen R."/>
            <person name="Noor M.A."/>
            <person name="O'Grady P."/>
            <person name="Pachter L."/>
            <person name="Papaceit M."/>
            <person name="Parisi M.J."/>
            <person name="Parisi M."/>
            <person name="Parts L."/>
            <person name="Pedersen J.S."/>
            <person name="Pesole G."/>
            <person name="Phillippy A.M."/>
            <person name="Ponting C.P."/>
            <person name="Pop M."/>
            <person name="Porcelli D."/>
            <person name="Powell J.R."/>
            <person name="Prohaska S."/>
            <person name="Pruitt K."/>
            <person name="Puig M."/>
            <person name="Quesneville H."/>
            <person name="Ram K.R."/>
            <person name="Rand D."/>
            <person name="Rasmussen M.D."/>
            <person name="Reed L.K."/>
            <person name="Reenan R."/>
            <person name="Reily A."/>
            <person name="Remington K.A."/>
            <person name="Rieger T.T."/>
            <person name="Ritchie M.G."/>
            <person name="Robin C."/>
            <person name="Rogers Y.H."/>
            <person name="Rohde C."/>
            <person name="Rozas J."/>
            <person name="Rubenfield M.J."/>
            <person name="Ruiz A."/>
            <person name="Russo S."/>
            <person name="Salzberg S.L."/>
            <person name="Sanchez-Gracia A."/>
            <person name="Saranga D.J."/>
            <person name="Sato H."/>
            <person name="Schaeffer S.W."/>
            <person name="Schatz M.C."/>
            <person name="Schlenke T."/>
            <person name="Schwartz R."/>
            <person name="Segarra C."/>
            <person name="Singh R.S."/>
            <person name="Sirot L."/>
            <person name="Sirota M."/>
            <person name="Sisneros N.B."/>
            <person name="Smith C.D."/>
            <person name="Smith T.F."/>
            <person name="Spieth J."/>
            <person name="Stage D.E."/>
            <person name="Stark A."/>
            <person name="Stephan W."/>
            <person name="Strausberg R.L."/>
            <person name="Strempel S."/>
            <person name="Sturgill D."/>
            <person name="Sutton G."/>
            <person name="Sutton G.G."/>
            <person name="Tao W."/>
            <person name="Teichmann S."/>
            <person name="Tobari Y.N."/>
            <person name="Tomimura Y."/>
            <person name="Tsolas J.M."/>
            <person name="Valente V.L."/>
            <person name="Venter E."/>
            <person name="Venter J.C."/>
            <person name="Vicario S."/>
            <person name="Vieira F.G."/>
            <person name="Vilella A.J."/>
            <person name="Villasante A."/>
            <person name="Walenz B."/>
            <person name="Wang J."/>
            <person name="Wasserman M."/>
            <person name="Watts T."/>
            <person name="Wilson D."/>
            <person name="Wilson R.K."/>
            <person name="Wing R.A."/>
            <person name="Wolfner M.F."/>
            <person name="Wong A."/>
            <person name="Wong G.K."/>
            <person name="Wu C.I."/>
            <person name="Wu G."/>
            <person name="Yamamoto D."/>
            <person name="Yang H.P."/>
            <person name="Yang S.P."/>
            <person name="Yorke J.A."/>
            <person name="Yoshida K."/>
            <person name="Zdobnov E."/>
            <person name="Zhang P."/>
            <person name="Zhang Y."/>
            <person name="Zimin A.V."/>
            <person name="Baldwin J."/>
            <person name="Abdouelleil A."/>
            <person name="Abdulkadir J."/>
            <person name="Abebe A."/>
            <person name="Abera B."/>
            <person name="Abreu J."/>
            <person name="Acer S.C."/>
            <person name="Aftuck L."/>
            <person name="Alexander A."/>
            <person name="An P."/>
            <person name="Anderson E."/>
            <person name="Anderson S."/>
            <person name="Arachi H."/>
            <person name="Azer M."/>
            <person name="Bachantsang P."/>
            <person name="Barry A."/>
            <person name="Bayul T."/>
            <person name="Berlin A."/>
            <person name="Bessette D."/>
            <person name="Bloom T."/>
            <person name="Blye J."/>
            <person name="Boguslavskiy L."/>
            <person name="Bonnet C."/>
            <person name="Boukhgalter B."/>
            <person name="Bourzgui I."/>
            <person name="Brown A."/>
            <person name="Cahill P."/>
            <person name="Channer S."/>
            <person name="Cheshatsang Y."/>
            <person name="Chuda L."/>
            <person name="Citroen M."/>
            <person name="Collymore A."/>
            <person name="Cooke P."/>
            <person name="Costello M."/>
            <person name="D'Aco K."/>
            <person name="Daza R."/>
            <person name="De Haan G."/>
            <person name="DeGray S."/>
            <person name="DeMaso C."/>
            <person name="Dhargay N."/>
            <person name="Dooley K."/>
            <person name="Dooley E."/>
            <person name="Doricent M."/>
            <person name="Dorje P."/>
            <person name="Dorjee K."/>
            <person name="Dupes A."/>
            <person name="Elong R."/>
            <person name="Falk J."/>
            <person name="Farina A."/>
            <person name="Faro S."/>
            <person name="Ferguson D."/>
            <person name="Fisher S."/>
            <person name="Foley C.D."/>
            <person name="Franke A."/>
            <person name="Friedrich D."/>
            <person name="Gadbois L."/>
            <person name="Gearin G."/>
            <person name="Gearin C.R."/>
            <person name="Giannoukos G."/>
            <person name="Goode T."/>
            <person name="Graham J."/>
            <person name="Grandbois E."/>
            <person name="Grewal S."/>
            <person name="Gyaltsen K."/>
            <person name="Hafez N."/>
            <person name="Hagos B."/>
            <person name="Hall J."/>
            <person name="Henson C."/>
            <person name="Hollinger A."/>
            <person name="Honan T."/>
            <person name="Huard M.D."/>
            <person name="Hughes L."/>
            <person name="Hurhula B."/>
            <person name="Husby M.E."/>
            <person name="Kamat A."/>
            <person name="Kanga B."/>
            <person name="Kashin S."/>
            <person name="Khazanovich D."/>
            <person name="Kisner P."/>
            <person name="Lance K."/>
            <person name="Lara M."/>
            <person name="Lee W."/>
            <person name="Lennon N."/>
            <person name="Letendre F."/>
            <person name="LeVine R."/>
            <person name="Lipovsky A."/>
            <person name="Liu X."/>
            <person name="Liu J."/>
            <person name="Liu S."/>
            <person name="Lokyitsang T."/>
            <person name="Lokyitsang Y."/>
            <person name="Lubonja R."/>
            <person name="Lui A."/>
            <person name="MacDonald P."/>
            <person name="Magnisalis V."/>
            <person name="Maru K."/>
            <person name="Matthews C."/>
            <person name="McCusker W."/>
            <person name="McDonough S."/>
            <person name="Mehta T."/>
            <person name="Meldrim J."/>
            <person name="Meneus L."/>
            <person name="Mihai O."/>
            <person name="Mihalev A."/>
            <person name="Mihova T."/>
            <person name="Mittelman R."/>
            <person name="Mlenga V."/>
            <person name="Montmayeur A."/>
            <person name="Mulrain L."/>
            <person name="Navidi A."/>
            <person name="Naylor J."/>
            <person name="Negash T."/>
            <person name="Nguyen T."/>
            <person name="Nguyen N."/>
            <person name="Nicol R."/>
            <person name="Norbu C."/>
            <person name="Norbu N."/>
            <person name="Novod N."/>
            <person name="O'Neill B."/>
            <person name="Osman S."/>
            <person name="Markiewicz E."/>
            <person name="Oyono O.L."/>
            <person name="Patti C."/>
            <person name="Phunkhang P."/>
            <person name="Pierre F."/>
            <person name="Priest M."/>
            <person name="Raghuraman S."/>
            <person name="Rege F."/>
            <person name="Reyes R."/>
            <person name="Rise C."/>
            <person name="Rogov P."/>
            <person name="Ross K."/>
            <person name="Ryan E."/>
            <person name="Settipalli S."/>
            <person name="Shea T."/>
            <person name="Sherpa N."/>
            <person name="Shi L."/>
            <person name="Shih D."/>
            <person name="Sparrow T."/>
            <person name="Spaulding J."/>
            <person name="Stalker J."/>
            <person name="Stange-Thomann N."/>
            <person name="Stavropoulos S."/>
            <person name="Stone C."/>
            <person name="Strader C."/>
            <person name="Tesfaye S."/>
            <person name="Thomson T."/>
            <person name="Thoulutsang Y."/>
            <person name="Thoulutsang D."/>
            <person name="Topham K."/>
            <person name="Topping I."/>
            <person name="Tsamla T."/>
            <person name="Vassiliev H."/>
            <person name="Vo A."/>
            <person name="Wangchuk T."/>
            <person name="Wangdi T."/>
            <person name="Weiand M."/>
            <person name="Wilkinson J."/>
            <person name="Wilson A."/>
            <person name="Yadav S."/>
            <person name="Young G."/>
            <person name="Yu Q."/>
            <person name="Zembek L."/>
            <person name="Zhong D."/>
            <person name="Zimmer A."/>
            <person name="Zwirko Z."/>
            <person name="Jaffe D.B."/>
            <person name="Alvarez P."/>
            <person name="Brockman W."/>
            <person name="Butler J."/>
            <person name="Chin C."/>
            <person name="Gnerre S."/>
            <person name="Grabherr M."/>
            <person name="Kleber M."/>
            <person name="Mauceli E."/>
            <person name="MacCallum I."/>
        </authorList>
    </citation>
    <scope>NUCLEOTIDE SEQUENCE [LARGE SCALE GENOMIC DNA]</scope>
    <source>
        <strain evidence="5">white501</strain>
    </source>
</reference>
<dbReference type="GO" id="GO:0098930">
    <property type="term" value="P:axonal transport"/>
    <property type="evidence" value="ECO:0007669"/>
    <property type="project" value="EnsemblMetazoa"/>
</dbReference>
<gene>
    <name evidence="4" type="primary">Dsim\GD23276</name>
    <name evidence="4" type="ORF">Dsim_GD23276</name>
</gene>
<feature type="compositionally biased region" description="Basic and acidic residues" evidence="1">
    <location>
        <begin position="226"/>
        <end position="240"/>
    </location>
</feature>
<dbReference type="OrthoDB" id="6234674at2759"/>
<dbReference type="HOGENOM" id="CLU_1157483_0_0_1"/>
<name>B4QA57_DROSI</name>
<feature type="chain" id="PRO_5002819888" evidence="3">
    <location>
        <begin position="34"/>
        <end position="240"/>
    </location>
</feature>
<keyword evidence="5" id="KW-1185">Reference proteome</keyword>
<protein>
    <submittedName>
        <fullName evidence="4">GD23276</fullName>
    </submittedName>
</protein>
<evidence type="ECO:0000256" key="1">
    <source>
        <dbReference type="SAM" id="MobiDB-lite"/>
    </source>
</evidence>
<feature type="region of interest" description="Disordered" evidence="1">
    <location>
        <begin position="206"/>
        <end position="240"/>
    </location>
</feature>
<organism evidence="4 5">
    <name type="scientific">Drosophila simulans</name>
    <name type="common">Fruit fly</name>
    <dbReference type="NCBI Taxonomy" id="7240"/>
    <lineage>
        <taxon>Eukaryota</taxon>
        <taxon>Metazoa</taxon>
        <taxon>Ecdysozoa</taxon>
        <taxon>Arthropoda</taxon>
        <taxon>Hexapoda</taxon>
        <taxon>Insecta</taxon>
        <taxon>Pterygota</taxon>
        <taxon>Neoptera</taxon>
        <taxon>Endopterygota</taxon>
        <taxon>Diptera</taxon>
        <taxon>Brachycera</taxon>
        <taxon>Muscomorpha</taxon>
        <taxon>Ephydroidea</taxon>
        <taxon>Drosophilidae</taxon>
        <taxon>Drosophila</taxon>
        <taxon>Sophophora</taxon>
    </lineage>
</organism>
<dbReference type="GO" id="GO:0007156">
    <property type="term" value="P:homophilic cell adhesion via plasma membrane adhesion molecules"/>
    <property type="evidence" value="ECO:0007669"/>
    <property type="project" value="EnsemblMetazoa"/>
</dbReference>
<feature type="compositionally biased region" description="Acidic residues" evidence="1">
    <location>
        <begin position="209"/>
        <end position="225"/>
    </location>
</feature>
<feature type="signal peptide" evidence="3">
    <location>
        <begin position="1"/>
        <end position="33"/>
    </location>
</feature>
<dbReference type="AlphaFoldDB" id="B4QA57"/>
<proteinExistence type="predicted"/>
<accession>B4QA57</accession>
<dbReference type="GO" id="GO:0098632">
    <property type="term" value="F:cell-cell adhesion mediator activity"/>
    <property type="evidence" value="ECO:0007669"/>
    <property type="project" value="EnsemblMetazoa"/>
</dbReference>
<dbReference type="GO" id="GO:0005886">
    <property type="term" value="C:plasma membrane"/>
    <property type="evidence" value="ECO:0007669"/>
    <property type="project" value="EnsemblMetazoa"/>
</dbReference>
<feature type="transmembrane region" description="Helical" evidence="2">
    <location>
        <begin position="172"/>
        <end position="194"/>
    </location>
</feature>
<sequence length="240" mass="27355">MPAKRSRTFRQSGSALLALLAIILLMNISCTSAARDHRRQTNLEAKVGSHVVFNCYIDFPFDAPIPYLVHWTKDREIEPQATDWSARPAGMDWEHPVQGLEGLRLYAVRWWKEPEHFLIGHAETFDNYYQLRHLKEDTLFKVQVLAVGTETQQSVPSHELLIDVPSQRKVRALIIGSSVGVIFLLCALCAFLYVKRSCLRHLFAKDSSASEDEDTAESGDCDSDEQDHRDRDSIKIRQST</sequence>
<evidence type="ECO:0000256" key="3">
    <source>
        <dbReference type="SAM" id="SignalP"/>
    </source>
</evidence>
<dbReference type="GO" id="GO:0042065">
    <property type="term" value="P:glial cell growth"/>
    <property type="evidence" value="ECO:0007669"/>
    <property type="project" value="EnsemblMetazoa"/>
</dbReference>
<dbReference type="SUPFAM" id="SSF49265">
    <property type="entry name" value="Fibronectin type III"/>
    <property type="match status" value="1"/>
</dbReference>